<name>A0A8H7SE14_9FUNG</name>
<keyword evidence="5" id="KW-0238">DNA-binding</keyword>
<evidence type="ECO:0000256" key="8">
    <source>
        <dbReference type="ARBA" id="ARBA00023306"/>
    </source>
</evidence>
<dbReference type="PIRSF" id="PIRSF005856">
    <property type="entry name" value="Rad51"/>
    <property type="match status" value="1"/>
</dbReference>
<keyword evidence="6" id="KW-0539">Nucleus</keyword>
<sequence length="349" mass="38274">MPPKKQTEDQVVQDSTDDEYDTNTMDETFYTSIDELQAHGIGMADINKLKGAGVCTVRGAQMMIKKNLLKIKGLSETKVDKIKDAASKTQGCGFMTGSELAHHRQKVVKISTGSKQFDALLGGGIQTMSITEVFGEYRTGKTQLAHTMCVQVQLSAEHGGASSKVAYIDTEGTFRPDRIRSIAERFGADPEVVLDNIIVARAWNSDHQMDLITEIAAKFAEEKGVYRLLIVDSIIALFRCDYAGRGELADRQQKLNQMLNRLTKIAEEYNVAVFLTNQVSSDPGGGMVFVSDPKKPVGGHILAHASATRVYLRKGRGEERVAKIYDSPDMPENEASYAISEGGVVDVFL</sequence>
<dbReference type="SUPFAM" id="SSF47794">
    <property type="entry name" value="Rad51 N-terminal domain-like"/>
    <property type="match status" value="1"/>
</dbReference>
<evidence type="ECO:0000256" key="6">
    <source>
        <dbReference type="ARBA" id="ARBA00023242"/>
    </source>
</evidence>
<protein>
    <recommendedName>
        <fullName evidence="15">Meiotic recombination protein dmc1</fullName>
    </recommendedName>
</protein>
<evidence type="ECO:0000256" key="4">
    <source>
        <dbReference type="ARBA" id="ARBA00022840"/>
    </source>
</evidence>
<evidence type="ECO:0000256" key="7">
    <source>
        <dbReference type="ARBA" id="ARBA00023254"/>
    </source>
</evidence>
<dbReference type="GO" id="GO:0000709">
    <property type="term" value="P:meiotic joint molecule formation"/>
    <property type="evidence" value="ECO:0007669"/>
    <property type="project" value="UniProtKB-ARBA"/>
</dbReference>
<dbReference type="PANTHER" id="PTHR22942">
    <property type="entry name" value="RECA/RAD51/RADA DNA STRAND-PAIRING FAMILY MEMBER"/>
    <property type="match status" value="1"/>
</dbReference>
<dbReference type="Proteomes" id="UP000646827">
    <property type="component" value="Unassembled WGS sequence"/>
</dbReference>
<accession>A0A8H7SE14</accession>
<reference evidence="13 14" key="1">
    <citation type="submission" date="2020-12" db="EMBL/GenBank/DDBJ databases">
        <title>Metabolic potential, ecology and presence of endohyphal bacteria is reflected in genomic diversity of Mucoromycotina.</title>
        <authorList>
            <person name="Muszewska A."/>
            <person name="Okrasinska A."/>
            <person name="Steczkiewicz K."/>
            <person name="Drgas O."/>
            <person name="Orlowska M."/>
            <person name="Perlinska-Lenart U."/>
            <person name="Aleksandrzak-Piekarczyk T."/>
            <person name="Szatraj K."/>
            <person name="Zielenkiewicz U."/>
            <person name="Pilsyk S."/>
            <person name="Malc E."/>
            <person name="Mieczkowski P."/>
            <person name="Kruszewska J.S."/>
            <person name="Biernat P."/>
            <person name="Pawlowska J."/>
        </authorList>
    </citation>
    <scope>NUCLEOTIDE SEQUENCE [LARGE SCALE GENOMIC DNA]</scope>
    <source>
        <strain evidence="13 14">CBS 142.35</strain>
    </source>
</reference>
<dbReference type="GO" id="GO:0003690">
    <property type="term" value="F:double-stranded DNA binding"/>
    <property type="evidence" value="ECO:0007669"/>
    <property type="project" value="TreeGrafter"/>
</dbReference>
<dbReference type="InterPro" id="IPR016467">
    <property type="entry name" value="DNA_recomb/repair_RecA-like"/>
</dbReference>
<evidence type="ECO:0000259" key="11">
    <source>
        <dbReference type="PROSITE" id="PS50162"/>
    </source>
</evidence>
<dbReference type="GO" id="GO:0070192">
    <property type="term" value="P:chromosome organization involved in meiotic cell cycle"/>
    <property type="evidence" value="ECO:0007669"/>
    <property type="project" value="TreeGrafter"/>
</dbReference>
<dbReference type="Gene3D" id="3.40.50.300">
    <property type="entry name" value="P-loop containing nucleotide triphosphate hydrolases"/>
    <property type="match status" value="1"/>
</dbReference>
<dbReference type="EMBL" id="JAEPRB010000013">
    <property type="protein sequence ID" value="KAG2226773.1"/>
    <property type="molecule type" value="Genomic_DNA"/>
</dbReference>
<dbReference type="InterPro" id="IPR013632">
    <property type="entry name" value="Rad51_C"/>
</dbReference>
<dbReference type="GO" id="GO:0000794">
    <property type="term" value="C:condensed nuclear chromosome"/>
    <property type="evidence" value="ECO:0007669"/>
    <property type="project" value="TreeGrafter"/>
</dbReference>
<evidence type="ECO:0000256" key="3">
    <source>
        <dbReference type="ARBA" id="ARBA00022741"/>
    </source>
</evidence>
<dbReference type="GO" id="GO:0005524">
    <property type="term" value="F:ATP binding"/>
    <property type="evidence" value="ECO:0007669"/>
    <property type="project" value="UniProtKB-KW"/>
</dbReference>
<gene>
    <name evidence="13" type="ORF">INT45_005738</name>
</gene>
<keyword evidence="3 9" id="KW-0547">Nucleotide-binding</keyword>
<dbReference type="NCBIfam" id="NF003301">
    <property type="entry name" value="PRK04301.1"/>
    <property type="match status" value="1"/>
</dbReference>
<dbReference type="NCBIfam" id="TIGR02238">
    <property type="entry name" value="recomb_DMC1"/>
    <property type="match status" value="1"/>
</dbReference>
<evidence type="ECO:0000256" key="2">
    <source>
        <dbReference type="ARBA" id="ARBA00008897"/>
    </source>
</evidence>
<evidence type="ECO:0000259" key="12">
    <source>
        <dbReference type="PROSITE" id="PS50163"/>
    </source>
</evidence>
<dbReference type="GO" id="GO:0003697">
    <property type="term" value="F:single-stranded DNA binding"/>
    <property type="evidence" value="ECO:0007669"/>
    <property type="project" value="TreeGrafter"/>
</dbReference>
<dbReference type="GO" id="GO:0000150">
    <property type="term" value="F:DNA strand exchange activity"/>
    <property type="evidence" value="ECO:0007669"/>
    <property type="project" value="InterPro"/>
</dbReference>
<dbReference type="Pfam" id="PF08423">
    <property type="entry name" value="Rad51"/>
    <property type="match status" value="1"/>
</dbReference>
<organism evidence="13 14">
    <name type="scientific">Circinella minor</name>
    <dbReference type="NCBI Taxonomy" id="1195481"/>
    <lineage>
        <taxon>Eukaryota</taxon>
        <taxon>Fungi</taxon>
        <taxon>Fungi incertae sedis</taxon>
        <taxon>Mucoromycota</taxon>
        <taxon>Mucoromycotina</taxon>
        <taxon>Mucoromycetes</taxon>
        <taxon>Mucorales</taxon>
        <taxon>Lichtheimiaceae</taxon>
        <taxon>Circinella</taxon>
    </lineage>
</organism>
<feature type="domain" description="RecA family profile 1" evidence="11">
    <location>
        <begin position="106"/>
        <end position="279"/>
    </location>
</feature>
<feature type="domain" description="RecA family profile 2" evidence="12">
    <location>
        <begin position="286"/>
        <end position="346"/>
    </location>
</feature>
<evidence type="ECO:0000313" key="13">
    <source>
        <dbReference type="EMBL" id="KAG2226773.1"/>
    </source>
</evidence>
<evidence type="ECO:0000313" key="14">
    <source>
        <dbReference type="Proteomes" id="UP000646827"/>
    </source>
</evidence>
<evidence type="ECO:0000256" key="9">
    <source>
        <dbReference type="RuleBase" id="RU003422"/>
    </source>
</evidence>
<dbReference type="FunFam" id="3.40.50.300:FF:000239">
    <property type="entry name" value="Meiotic recombination protein DMC1"/>
    <property type="match status" value="1"/>
</dbReference>
<dbReference type="OrthoDB" id="10251254at2759"/>
<comment type="subcellular location">
    <subcellularLocation>
        <location evidence="1">Nucleus</location>
    </subcellularLocation>
</comment>
<dbReference type="PANTHER" id="PTHR22942:SF30">
    <property type="entry name" value="MEIOTIC RECOMBINATION PROTEIN DMC1_LIM15 HOMOLOG"/>
    <property type="match status" value="1"/>
</dbReference>
<evidence type="ECO:0000256" key="1">
    <source>
        <dbReference type="ARBA" id="ARBA00004123"/>
    </source>
</evidence>
<keyword evidence="4 9" id="KW-0067">ATP-binding</keyword>
<evidence type="ECO:0000256" key="5">
    <source>
        <dbReference type="ARBA" id="ARBA00023125"/>
    </source>
</evidence>
<dbReference type="InterPro" id="IPR003593">
    <property type="entry name" value="AAA+_ATPase"/>
</dbReference>
<dbReference type="SUPFAM" id="SSF52540">
    <property type="entry name" value="P-loop containing nucleoside triphosphate hydrolases"/>
    <property type="match status" value="1"/>
</dbReference>
<dbReference type="PROSITE" id="PS50162">
    <property type="entry name" value="RECA_2"/>
    <property type="match status" value="1"/>
</dbReference>
<comment type="similarity">
    <text evidence="2">Belongs to the RecA family. DMC1 subfamily.</text>
</comment>
<dbReference type="InterPro" id="IPR020588">
    <property type="entry name" value="RecA_ATP-bd"/>
</dbReference>
<dbReference type="CDD" id="cd19514">
    <property type="entry name" value="DMC1"/>
    <property type="match status" value="1"/>
</dbReference>
<proteinExistence type="inferred from homology"/>
<dbReference type="GO" id="GO:0042148">
    <property type="term" value="P:DNA strand invasion"/>
    <property type="evidence" value="ECO:0007669"/>
    <property type="project" value="TreeGrafter"/>
</dbReference>
<dbReference type="Gene3D" id="1.10.150.20">
    <property type="entry name" value="5' to 3' exonuclease, C-terminal subdomain"/>
    <property type="match status" value="1"/>
</dbReference>
<feature type="region of interest" description="Disordered" evidence="10">
    <location>
        <begin position="1"/>
        <end position="23"/>
    </location>
</feature>
<dbReference type="InterPro" id="IPR011940">
    <property type="entry name" value="Dmc1"/>
</dbReference>
<keyword evidence="14" id="KW-1185">Reference proteome</keyword>
<dbReference type="InterPro" id="IPR010995">
    <property type="entry name" value="DNA_repair_Rad51/TF_NusA_a-hlx"/>
</dbReference>
<dbReference type="GO" id="GO:0000730">
    <property type="term" value="P:DNA recombinase assembly"/>
    <property type="evidence" value="ECO:0007669"/>
    <property type="project" value="TreeGrafter"/>
</dbReference>
<dbReference type="SMART" id="SM00382">
    <property type="entry name" value="AAA"/>
    <property type="match status" value="1"/>
</dbReference>
<keyword evidence="8" id="KW-0131">Cell cycle</keyword>
<comment type="caution">
    <text evidence="13">The sequence shown here is derived from an EMBL/GenBank/DDBJ whole genome shotgun (WGS) entry which is preliminary data.</text>
</comment>
<evidence type="ECO:0008006" key="15">
    <source>
        <dbReference type="Google" id="ProtNLM"/>
    </source>
</evidence>
<evidence type="ECO:0000256" key="10">
    <source>
        <dbReference type="SAM" id="MobiDB-lite"/>
    </source>
</evidence>
<dbReference type="GO" id="GO:0006312">
    <property type="term" value="P:mitotic recombination"/>
    <property type="evidence" value="ECO:0007669"/>
    <property type="project" value="TreeGrafter"/>
</dbReference>
<dbReference type="PROSITE" id="PS50163">
    <property type="entry name" value="RECA_3"/>
    <property type="match status" value="1"/>
</dbReference>
<dbReference type="InterPro" id="IPR020587">
    <property type="entry name" value="RecA_monomer-monomer_interface"/>
</dbReference>
<dbReference type="InterPro" id="IPR027417">
    <property type="entry name" value="P-loop_NTPase"/>
</dbReference>
<dbReference type="GO" id="GO:0140664">
    <property type="term" value="F:ATP-dependent DNA damage sensor activity"/>
    <property type="evidence" value="ECO:0007669"/>
    <property type="project" value="InterPro"/>
</dbReference>
<keyword evidence="7" id="KW-0469">Meiosis</keyword>
<dbReference type="AlphaFoldDB" id="A0A8H7SE14"/>